<dbReference type="InterPro" id="IPR041963">
    <property type="entry name" value="BsuBI/PstI_C_sf"/>
</dbReference>
<dbReference type="GO" id="GO:0009307">
    <property type="term" value="P:DNA restriction-modification system"/>
    <property type="evidence" value="ECO:0007669"/>
    <property type="project" value="InterPro"/>
</dbReference>
<protein>
    <submittedName>
        <fullName evidence="3">Restriction endonuclease</fullName>
    </submittedName>
</protein>
<dbReference type="AlphaFoldDB" id="A0A229ULB2"/>
<comment type="caution">
    <text evidence="3">The sequence shown here is derived from an EMBL/GenBank/DDBJ whole genome shotgun (WGS) entry which is preliminary data.</text>
</comment>
<keyword evidence="3" id="KW-0540">Nuclease</keyword>
<dbReference type="InterPro" id="IPR009528">
    <property type="entry name" value="Restrct_endonuc_II_BsuBI_C"/>
</dbReference>
<dbReference type="GO" id="GO:0009036">
    <property type="term" value="F:type II site-specific deoxyribonuclease activity"/>
    <property type="evidence" value="ECO:0007669"/>
    <property type="project" value="InterPro"/>
</dbReference>
<evidence type="ECO:0000313" key="4">
    <source>
        <dbReference type="Proteomes" id="UP000215509"/>
    </source>
</evidence>
<dbReference type="RefSeq" id="WP_094017457.1">
    <property type="nucleotide sequence ID" value="NZ_NMQW01000039.1"/>
</dbReference>
<name>A0A229ULB2_9BACL</name>
<reference evidence="3 4" key="1">
    <citation type="submission" date="2017-07" db="EMBL/GenBank/DDBJ databases">
        <title>Genome sequencing and assembly of Paenibacillus rigui.</title>
        <authorList>
            <person name="Mayilraj S."/>
        </authorList>
    </citation>
    <scope>NUCLEOTIDE SEQUENCE [LARGE SCALE GENOMIC DNA]</scope>
    <source>
        <strain evidence="3 4">JCM 16352</strain>
    </source>
</reference>
<dbReference type="InterPro" id="IPR041454">
    <property type="entry name" value="BsuBI/PstI_N"/>
</dbReference>
<accession>A0A229ULB2</accession>
<dbReference type="Pfam" id="PF06616">
    <property type="entry name" value="BsuBI_PstI_RE"/>
    <property type="match status" value="1"/>
</dbReference>
<dbReference type="Gene3D" id="3.40.1350.80">
    <property type="match status" value="1"/>
</dbReference>
<dbReference type="OrthoDB" id="9798907at2"/>
<evidence type="ECO:0000259" key="1">
    <source>
        <dbReference type="Pfam" id="PF06616"/>
    </source>
</evidence>
<keyword evidence="3" id="KW-0255">Endonuclease</keyword>
<gene>
    <name evidence="3" type="ORF">CF651_24180</name>
</gene>
<dbReference type="Pfam" id="PF17728">
    <property type="entry name" value="BsuBI_PstI_RE_N"/>
    <property type="match status" value="1"/>
</dbReference>
<evidence type="ECO:0000313" key="3">
    <source>
        <dbReference type="EMBL" id="OXM83699.1"/>
    </source>
</evidence>
<feature type="domain" description="BsuBI/PstI restriction endonuclease" evidence="1">
    <location>
        <begin position="154"/>
        <end position="305"/>
    </location>
</feature>
<proteinExistence type="predicted"/>
<feature type="domain" description="BsuBI/PstI restriction endonuclease HTH" evidence="2">
    <location>
        <begin position="3"/>
        <end position="140"/>
    </location>
</feature>
<dbReference type="InterPro" id="IPR041962">
    <property type="entry name" value="BsuBI/PstI_N_sf"/>
</dbReference>
<evidence type="ECO:0000259" key="2">
    <source>
        <dbReference type="Pfam" id="PF17728"/>
    </source>
</evidence>
<dbReference type="Proteomes" id="UP000215509">
    <property type="component" value="Unassembled WGS sequence"/>
</dbReference>
<dbReference type="EMBL" id="NMQW01000039">
    <property type="protein sequence ID" value="OXM83699.1"/>
    <property type="molecule type" value="Genomic_DNA"/>
</dbReference>
<organism evidence="3 4">
    <name type="scientific">Paenibacillus rigui</name>
    <dbReference type="NCBI Taxonomy" id="554312"/>
    <lineage>
        <taxon>Bacteria</taxon>
        <taxon>Bacillati</taxon>
        <taxon>Bacillota</taxon>
        <taxon>Bacilli</taxon>
        <taxon>Bacillales</taxon>
        <taxon>Paenibacillaceae</taxon>
        <taxon>Paenibacillus</taxon>
    </lineage>
</organism>
<dbReference type="GO" id="GO:0003677">
    <property type="term" value="F:DNA binding"/>
    <property type="evidence" value="ECO:0007669"/>
    <property type="project" value="InterPro"/>
</dbReference>
<dbReference type="GO" id="GO:0000287">
    <property type="term" value="F:magnesium ion binding"/>
    <property type="evidence" value="ECO:0007669"/>
    <property type="project" value="InterPro"/>
</dbReference>
<dbReference type="Gene3D" id="1.10.10.1820">
    <property type="entry name" value="BsuBI/PstI restriction endonuclease-like"/>
    <property type="match status" value="1"/>
</dbReference>
<keyword evidence="3" id="KW-0378">Hydrolase</keyword>
<keyword evidence="4" id="KW-1185">Reference proteome</keyword>
<sequence>MGKIEEAKDILMSLGMPKTQYNDRSAYTFLALASLMEHDDWVNASSHEKRISEIMEFTANYYGKLYKTGSREGFRKSTVHQFCDAAITVRNIVDTDRATNSPKYSYQLTDEILDLIKNYGTDAWEGLLAKYLEGKETLIQKYAQKREINRIPVVIDGEALHFSPGKHNKLQKAIIEEFAPRFAPGSKVLYVGDTAKKDLVKKGKKLKGLGVKLTDNDKLPDVILYRSDKDWLYFIEAVTSVGPVSVKRMNDIKNMLENCTSGIVYVTAFLDMSSKNGFKKFIDEIAWDTEIWIAENPDHMIHLNGDRFLGPR</sequence>